<keyword evidence="6" id="KW-0472">Membrane</keyword>
<sequence length="561" mass="60341">MNFTHMKIRNKLIATFTLILLFMAGIGWVAYQGMTRIERELNEIFSVSLPSIDKLIEADRDLQQLLVAERSMIAADPQAPIFATLHKDYEKNLQQVDERFNQFKTLVDSEEEKGLIAQFDRDRAAWEPVSRQIVDSSRSGEPQARQKALEVSLGKASELFENMRGNLDKLTEISLRNAEQAQQDARRIYQRALIGLLVILLSAALVAAVMAGVLGMVIAKPINAAVAGLQDIAEGEGDLTKRLTVRSQDEIGELATWLNTFMEKLQGIIGRISHNTQALDRSSADLLGFADSLAQGTNDASRQTEHVAADAEQMNVNLNNVAAAMEQSTTNIAMVASAAEEMTSTIGAIAENVEQANQIAGDAVSQAARTATRMDALGDAARAIGKVTETITEISEQTNLLALNATIEAARAGEAGKGFAVVANEIKELAKQTAEATLNIKEQIAGVQQTTAETVTDISAITTVINRVSEIVSTIARAVGEQAKATQEIASNISQASLGLQEVNENVNQSSAVATSMSRDIAGVGKASSEIADNSNKVRTSAGSLQHLAVELKEIVNQFKI</sequence>
<comment type="similarity">
    <text evidence="4">Belongs to the methyl-accepting chemotaxis (MCP) protein family.</text>
</comment>
<dbReference type="GO" id="GO:0005886">
    <property type="term" value="C:plasma membrane"/>
    <property type="evidence" value="ECO:0007669"/>
    <property type="project" value="UniProtKB-SubCell"/>
</dbReference>
<dbReference type="PROSITE" id="PS50885">
    <property type="entry name" value="HAMP"/>
    <property type="match status" value="1"/>
</dbReference>
<gene>
    <name evidence="10" type="ordered locus">Despr_1522</name>
</gene>
<evidence type="ECO:0000313" key="11">
    <source>
        <dbReference type="Proteomes" id="UP000006365"/>
    </source>
</evidence>
<keyword evidence="2" id="KW-1003">Cell membrane</keyword>
<evidence type="ECO:0000256" key="4">
    <source>
        <dbReference type="ARBA" id="ARBA00029447"/>
    </source>
</evidence>
<evidence type="ECO:0000259" key="8">
    <source>
        <dbReference type="PROSITE" id="PS50192"/>
    </source>
</evidence>
<keyword evidence="2" id="KW-0997">Cell inner membrane</keyword>
<dbReference type="Pfam" id="PF12729">
    <property type="entry name" value="4HB_MCP_1"/>
    <property type="match status" value="1"/>
</dbReference>
<dbReference type="InterPro" id="IPR003660">
    <property type="entry name" value="HAMP_dom"/>
</dbReference>
<dbReference type="Pfam" id="PF00672">
    <property type="entry name" value="HAMP"/>
    <property type="match status" value="1"/>
</dbReference>
<dbReference type="Pfam" id="PF00015">
    <property type="entry name" value="MCPsignal"/>
    <property type="match status" value="1"/>
</dbReference>
<feature type="transmembrane region" description="Helical" evidence="6">
    <location>
        <begin position="192"/>
        <end position="219"/>
    </location>
</feature>
<dbReference type="Proteomes" id="UP000006365">
    <property type="component" value="Chromosome"/>
</dbReference>
<accession>A0A7U3YLM7</accession>
<evidence type="ECO:0000256" key="6">
    <source>
        <dbReference type="SAM" id="Phobius"/>
    </source>
</evidence>
<dbReference type="KEGG" id="dpr:Despr_1522"/>
<dbReference type="AlphaFoldDB" id="A0A7U3YLM7"/>
<dbReference type="PANTHER" id="PTHR32089">
    <property type="entry name" value="METHYL-ACCEPTING CHEMOTAXIS PROTEIN MCPB"/>
    <property type="match status" value="1"/>
</dbReference>
<evidence type="ECO:0000256" key="5">
    <source>
        <dbReference type="PROSITE-ProRule" id="PRU00284"/>
    </source>
</evidence>
<evidence type="ECO:0000256" key="2">
    <source>
        <dbReference type="ARBA" id="ARBA00022519"/>
    </source>
</evidence>
<protein>
    <submittedName>
        <fullName evidence="10">Methyl-accepting chemotaxis sensory transducer</fullName>
    </submittedName>
</protein>
<dbReference type="SMART" id="SM00283">
    <property type="entry name" value="MA"/>
    <property type="match status" value="1"/>
</dbReference>
<keyword evidence="3 5" id="KW-0807">Transducer</keyword>
<feature type="domain" description="HAMP" evidence="9">
    <location>
        <begin position="216"/>
        <end position="270"/>
    </location>
</feature>
<keyword evidence="6" id="KW-1133">Transmembrane helix</keyword>
<proteinExistence type="inferred from homology"/>
<dbReference type="InterPro" id="IPR024478">
    <property type="entry name" value="HlyB_4HB_MCP"/>
</dbReference>
<feature type="transmembrane region" description="Helical" evidence="6">
    <location>
        <begin position="12"/>
        <end position="31"/>
    </location>
</feature>
<dbReference type="PROSITE" id="PS50111">
    <property type="entry name" value="CHEMOTAXIS_TRANSDUC_2"/>
    <property type="match status" value="1"/>
</dbReference>
<name>A0A7U3YLM7_DESPD</name>
<dbReference type="GO" id="GO:0007165">
    <property type="term" value="P:signal transduction"/>
    <property type="evidence" value="ECO:0007669"/>
    <property type="project" value="UniProtKB-KW"/>
</dbReference>
<feature type="domain" description="Methyl-accepting transducer" evidence="7">
    <location>
        <begin position="289"/>
        <end position="525"/>
    </location>
</feature>
<evidence type="ECO:0000259" key="9">
    <source>
        <dbReference type="PROSITE" id="PS50885"/>
    </source>
</evidence>
<dbReference type="PANTHER" id="PTHR32089:SF112">
    <property type="entry name" value="LYSOZYME-LIKE PROTEIN-RELATED"/>
    <property type="match status" value="1"/>
</dbReference>
<feature type="domain" description="T-SNARE coiled-coil homology" evidence="8">
    <location>
        <begin position="448"/>
        <end position="510"/>
    </location>
</feature>
<dbReference type="RefSeq" id="WP_015724217.1">
    <property type="nucleotide sequence ID" value="NC_014972.1"/>
</dbReference>
<dbReference type="EMBL" id="CP002364">
    <property type="protein sequence ID" value="ADW17676.1"/>
    <property type="molecule type" value="Genomic_DNA"/>
</dbReference>
<dbReference type="InterPro" id="IPR004089">
    <property type="entry name" value="MCPsignal_dom"/>
</dbReference>
<dbReference type="SMART" id="SM00304">
    <property type="entry name" value="HAMP"/>
    <property type="match status" value="1"/>
</dbReference>
<dbReference type="CDD" id="cd06225">
    <property type="entry name" value="HAMP"/>
    <property type="match status" value="1"/>
</dbReference>
<dbReference type="Gene3D" id="1.10.287.950">
    <property type="entry name" value="Methyl-accepting chemotaxis protein"/>
    <property type="match status" value="1"/>
</dbReference>
<evidence type="ECO:0000259" key="7">
    <source>
        <dbReference type="PROSITE" id="PS50111"/>
    </source>
</evidence>
<organism evidence="10 11">
    <name type="scientific">Desulfobulbus propionicus (strain ATCC 33891 / DSM 2032 / VKM B-1956 / 1pr3)</name>
    <dbReference type="NCBI Taxonomy" id="577650"/>
    <lineage>
        <taxon>Bacteria</taxon>
        <taxon>Pseudomonadati</taxon>
        <taxon>Thermodesulfobacteriota</taxon>
        <taxon>Desulfobulbia</taxon>
        <taxon>Desulfobulbales</taxon>
        <taxon>Desulfobulbaceae</taxon>
        <taxon>Desulfobulbus</taxon>
    </lineage>
</organism>
<evidence type="ECO:0000256" key="1">
    <source>
        <dbReference type="ARBA" id="ARBA00004429"/>
    </source>
</evidence>
<comment type="subcellular location">
    <subcellularLocation>
        <location evidence="1">Cell inner membrane</location>
        <topology evidence="1">Multi-pass membrane protein</topology>
    </subcellularLocation>
</comment>
<evidence type="ECO:0000256" key="3">
    <source>
        <dbReference type="ARBA" id="ARBA00023224"/>
    </source>
</evidence>
<keyword evidence="11" id="KW-1185">Reference proteome</keyword>
<dbReference type="InterPro" id="IPR000727">
    <property type="entry name" value="T_SNARE_dom"/>
</dbReference>
<reference evidence="10 11" key="1">
    <citation type="journal article" date="2011" name="Stand. Genomic Sci.">
        <title>Complete genome sequence of Desulfobulbus propionicus type strain (1pr3).</title>
        <authorList>
            <person name="Pagani I."/>
            <person name="Lapidus A."/>
            <person name="Nolan M."/>
            <person name="Lucas S."/>
            <person name="Hammon N."/>
            <person name="Deshpande S."/>
            <person name="Cheng J.F."/>
            <person name="Chertkov O."/>
            <person name="Davenport K."/>
            <person name="Tapia R."/>
            <person name="Han C."/>
            <person name="Goodwin L."/>
            <person name="Pitluck S."/>
            <person name="Liolios K."/>
            <person name="Mavromatis K."/>
            <person name="Ivanova N."/>
            <person name="Mikhailova N."/>
            <person name="Pati A."/>
            <person name="Chen A."/>
            <person name="Palaniappan K."/>
            <person name="Land M."/>
            <person name="Hauser L."/>
            <person name="Chang Y.J."/>
            <person name="Jeffries C.D."/>
            <person name="Detter J.C."/>
            <person name="Brambilla E."/>
            <person name="Kannan K.P."/>
            <person name="Djao O.D."/>
            <person name="Rohde M."/>
            <person name="Pukall R."/>
            <person name="Spring S."/>
            <person name="Goker M."/>
            <person name="Sikorski J."/>
            <person name="Woyke T."/>
            <person name="Bristow J."/>
            <person name="Eisen J.A."/>
            <person name="Markowitz V."/>
            <person name="Hugenholtz P."/>
            <person name="Kyrpides N.C."/>
            <person name="Klenk H.P."/>
        </authorList>
    </citation>
    <scope>NUCLEOTIDE SEQUENCE [LARGE SCALE GENOMIC DNA]</scope>
    <source>
        <strain evidence="11">ATCC 33891 / DSM 2032 / 1pr3</strain>
    </source>
</reference>
<evidence type="ECO:0000313" key="10">
    <source>
        <dbReference type="EMBL" id="ADW17676.1"/>
    </source>
</evidence>
<keyword evidence="6" id="KW-0812">Transmembrane</keyword>
<dbReference type="PROSITE" id="PS50192">
    <property type="entry name" value="T_SNARE"/>
    <property type="match status" value="1"/>
</dbReference>
<dbReference type="SUPFAM" id="SSF58104">
    <property type="entry name" value="Methyl-accepting chemotaxis protein (MCP) signaling domain"/>
    <property type="match status" value="1"/>
</dbReference>